<dbReference type="EMBL" id="CP116346">
    <property type="protein sequence ID" value="WIT10147.1"/>
    <property type="molecule type" value="Genomic_DNA"/>
</dbReference>
<dbReference type="Proteomes" id="UP001177769">
    <property type="component" value="Chromosome"/>
</dbReference>
<accession>A0AA95SLE1</accession>
<dbReference type="Pfam" id="PF14559">
    <property type="entry name" value="TPR_19"/>
    <property type="match status" value="1"/>
</dbReference>
<dbReference type="KEGG" id="pais:PFX98_14515"/>
<dbReference type="PANTHER" id="PTHR45588:SF1">
    <property type="entry name" value="WW DOMAIN-CONTAINING PROTEIN"/>
    <property type="match status" value="1"/>
</dbReference>
<evidence type="ECO:0000313" key="1">
    <source>
        <dbReference type="EMBL" id="WIT10147.1"/>
    </source>
</evidence>
<dbReference type="PANTHER" id="PTHR45588">
    <property type="entry name" value="TPR DOMAIN-CONTAINING PROTEIN"/>
    <property type="match status" value="1"/>
</dbReference>
<organism evidence="1 2">
    <name type="scientific">Paucibacter sediminis</name>
    <dbReference type="NCBI Taxonomy" id="3019553"/>
    <lineage>
        <taxon>Bacteria</taxon>
        <taxon>Pseudomonadati</taxon>
        <taxon>Pseudomonadota</taxon>
        <taxon>Betaproteobacteria</taxon>
        <taxon>Burkholderiales</taxon>
        <taxon>Sphaerotilaceae</taxon>
        <taxon>Roseateles</taxon>
    </lineage>
</organism>
<dbReference type="InterPro" id="IPR019734">
    <property type="entry name" value="TPR_rpt"/>
</dbReference>
<evidence type="ECO:0008006" key="3">
    <source>
        <dbReference type="Google" id="ProtNLM"/>
    </source>
</evidence>
<dbReference type="SUPFAM" id="SSF48452">
    <property type="entry name" value="TPR-like"/>
    <property type="match status" value="1"/>
</dbReference>
<dbReference type="InterPro" id="IPR011990">
    <property type="entry name" value="TPR-like_helical_dom_sf"/>
</dbReference>
<dbReference type="AlphaFoldDB" id="A0AA95SLE1"/>
<dbReference type="SMART" id="SM00028">
    <property type="entry name" value="TPR"/>
    <property type="match status" value="2"/>
</dbReference>
<dbReference type="Gene3D" id="1.25.40.10">
    <property type="entry name" value="Tetratricopeptide repeat domain"/>
    <property type="match status" value="1"/>
</dbReference>
<gene>
    <name evidence="1" type="ORF">PFX98_14515</name>
</gene>
<proteinExistence type="predicted"/>
<keyword evidence="2" id="KW-1185">Reference proteome</keyword>
<dbReference type="RefSeq" id="WP_285231216.1">
    <property type="nucleotide sequence ID" value="NZ_CP116346.1"/>
</dbReference>
<name>A0AA95SLE1_9BURK</name>
<reference evidence="1" key="1">
    <citation type="submission" date="2023-01" db="EMBL/GenBank/DDBJ databases">
        <title>Whole genome sequence of Paucibacter sp. S2-9 isolated from pond sediment.</title>
        <authorList>
            <person name="Jung J.Y."/>
        </authorList>
    </citation>
    <scope>NUCLEOTIDE SEQUENCE</scope>
    <source>
        <strain evidence="1">S2-9</strain>
    </source>
</reference>
<sequence length="570" mass="61257">MPSHLPARRAWRPTLLTLSLLALGACAILPWGPDRHATAPLLDGFGTVGLTPSHANAAARRLFAQGMSQAYGFNEHEAVRAFKAALAQDPGCALCAWGVAYQLGPNINNTTRGDLKEALRHVDHALKHSAAATPLERALIESLALRYGHGSEARNLAPLQAAVCGASDQAEDKADPLDIAYAERMRELADRFAGDADVLAIYAEAELVATRGDWWDPASGKPAGRIGELADRLEAGLARHPDHTGLNHYLIHTVDAPQVAQRAEAAADRLGALAPKSPHLLHMPAHTYAQIGRYADATRVNQQANAADLAMMAELKTQNFSVSKDWRQHNTHFQWYGALMEGRGELALASARAAAALGSGNYSYAEYQRSLPMLTLLRLQRWDELLKEPLPAGELGVATLLGQLARGTALARSGQTAEAAQALAKLEPAAAALLKKFAGTSEFHKMLRSLAQSAQLQLRAELAWAERRVDEALALQAEVVSAAAVADRSEPPMLAGGARLQLGAMQLQARRYAEAEASYRTSLAEHPHSGWALQGLRRALLAQGRQAEAEQLKPALERSWKLADAALRGA</sequence>
<protein>
    <recommendedName>
        <fullName evidence="3">Tetratricopeptide repeat protein</fullName>
    </recommendedName>
</protein>
<evidence type="ECO:0000313" key="2">
    <source>
        <dbReference type="Proteomes" id="UP001177769"/>
    </source>
</evidence>